<reference evidence="1 2" key="1">
    <citation type="submission" date="2022-12" db="EMBL/GenBank/DDBJ databases">
        <title>Dasania phycosphaerae sp. nov., isolated from particulate material of the south coast of Korea.</title>
        <authorList>
            <person name="Jiang Y."/>
        </authorList>
    </citation>
    <scope>NUCLEOTIDE SEQUENCE [LARGE SCALE GENOMIC DNA]</scope>
    <source>
        <strain evidence="1 2">GY-19</strain>
    </source>
</reference>
<organism evidence="1 2">
    <name type="scientific">Dasania phycosphaerae</name>
    <dbReference type="NCBI Taxonomy" id="2950436"/>
    <lineage>
        <taxon>Bacteria</taxon>
        <taxon>Pseudomonadati</taxon>
        <taxon>Pseudomonadota</taxon>
        <taxon>Gammaproteobacteria</taxon>
        <taxon>Cellvibrionales</taxon>
        <taxon>Spongiibacteraceae</taxon>
        <taxon>Dasania</taxon>
    </lineage>
</organism>
<evidence type="ECO:0000313" key="2">
    <source>
        <dbReference type="Proteomes" id="UP001069090"/>
    </source>
</evidence>
<keyword evidence="2" id="KW-1185">Reference proteome</keyword>
<accession>A0A9J6RLK6</accession>
<name>A0A9J6RLK6_9GAMM</name>
<dbReference type="RefSeq" id="WP_258331239.1">
    <property type="nucleotide sequence ID" value="NZ_JAPTGG010000005.1"/>
</dbReference>
<evidence type="ECO:0000313" key="1">
    <source>
        <dbReference type="EMBL" id="MCZ0865088.1"/>
    </source>
</evidence>
<dbReference type="EMBL" id="JAPTGG010000005">
    <property type="protein sequence ID" value="MCZ0865088.1"/>
    <property type="molecule type" value="Genomic_DNA"/>
</dbReference>
<comment type="caution">
    <text evidence="1">The sequence shown here is derived from an EMBL/GenBank/DDBJ whole genome shotgun (WGS) entry which is preliminary data.</text>
</comment>
<gene>
    <name evidence="1" type="ORF">O0V09_07750</name>
</gene>
<protein>
    <submittedName>
        <fullName evidence="1">Uncharacterized protein</fullName>
    </submittedName>
</protein>
<proteinExistence type="predicted"/>
<sequence>MKARIAHNTPELANTFGNVRAAIAKHVDAKLARGVLEVANLAKQLAPKAESTLTNAIHPEHLGPSLYEVVSPVTHATAVEKGTGPGGFAPLQSILDWMKVKGIHSDTPESVAFLIQRKILRHGTPAQPHMEPALEQKKSRLQELAAQGIAAGFREAAHGR</sequence>
<dbReference type="Proteomes" id="UP001069090">
    <property type="component" value="Unassembled WGS sequence"/>
</dbReference>
<dbReference type="AlphaFoldDB" id="A0A9J6RLK6"/>